<dbReference type="Gene3D" id="1.10.287.1060">
    <property type="entry name" value="ESAT-6-like"/>
    <property type="match status" value="1"/>
</dbReference>
<proteinExistence type="inferred from homology"/>
<dbReference type="eggNOG" id="COG4842">
    <property type="taxonomic scope" value="Bacteria"/>
</dbReference>
<evidence type="ECO:0000256" key="1">
    <source>
        <dbReference type="RuleBase" id="RU362001"/>
    </source>
</evidence>
<evidence type="ECO:0000313" key="3">
    <source>
        <dbReference type="Proteomes" id="UP000000844"/>
    </source>
</evidence>
<dbReference type="AlphaFoldDB" id="D3Q4G5"/>
<dbReference type="SUPFAM" id="SSF140453">
    <property type="entry name" value="EsxAB dimer-like"/>
    <property type="match status" value="1"/>
</dbReference>
<sequence length="93" mass="10141">MDVIKVSPAELEGFSGKLQSSASELDSILEGLRAKLDSMQWAGGDKEAYEAQRTQWNTAVSDLNMLLNQIGRTVGTAKQDYVSTEGLNARMFA</sequence>
<name>D3Q4G5_STANL</name>
<protein>
    <recommendedName>
        <fullName evidence="1">ESAT-6-like protein</fullName>
    </recommendedName>
</protein>
<dbReference type="Pfam" id="PF06013">
    <property type="entry name" value="WXG100"/>
    <property type="match status" value="1"/>
</dbReference>
<dbReference type="EMBL" id="CP001778">
    <property type="protein sequence ID" value="ADD40125.1"/>
    <property type="molecule type" value="Genomic_DNA"/>
</dbReference>
<dbReference type="OrthoDB" id="3387628at2"/>
<gene>
    <name evidence="2" type="ordered locus">Snas_0408</name>
</gene>
<keyword evidence="3" id="KW-1185">Reference proteome</keyword>
<dbReference type="NCBIfam" id="TIGR03930">
    <property type="entry name" value="WXG100_ESAT6"/>
    <property type="match status" value="1"/>
</dbReference>
<dbReference type="RefSeq" id="WP_013015696.1">
    <property type="nucleotide sequence ID" value="NC_013947.1"/>
</dbReference>
<comment type="similarity">
    <text evidence="1">Belongs to the WXG100 family.</text>
</comment>
<evidence type="ECO:0000313" key="2">
    <source>
        <dbReference type="EMBL" id="ADD40125.1"/>
    </source>
</evidence>
<dbReference type="STRING" id="446470.Snas_0408"/>
<accession>D3Q4G5</accession>
<reference evidence="2 3" key="1">
    <citation type="journal article" date="2009" name="Stand. Genomic Sci.">
        <title>Complete genome sequence of Stackebrandtia nassauensis type strain (LLR-40K-21).</title>
        <authorList>
            <person name="Munk C."/>
            <person name="Lapidus A."/>
            <person name="Copeland A."/>
            <person name="Jando M."/>
            <person name="Mayilraj S."/>
            <person name="Glavina Del Rio T."/>
            <person name="Nolan M."/>
            <person name="Chen F."/>
            <person name="Lucas S."/>
            <person name="Tice H."/>
            <person name="Cheng J.F."/>
            <person name="Han C."/>
            <person name="Detter J.C."/>
            <person name="Bruce D."/>
            <person name="Goodwin L."/>
            <person name="Chain P."/>
            <person name="Pitluck S."/>
            <person name="Goker M."/>
            <person name="Ovchinikova G."/>
            <person name="Pati A."/>
            <person name="Ivanova N."/>
            <person name="Mavromatis K."/>
            <person name="Chen A."/>
            <person name="Palaniappan K."/>
            <person name="Land M."/>
            <person name="Hauser L."/>
            <person name="Chang Y.J."/>
            <person name="Jeffries C.D."/>
            <person name="Bristow J."/>
            <person name="Eisen J.A."/>
            <person name="Markowitz V."/>
            <person name="Hugenholtz P."/>
            <person name="Kyrpides N.C."/>
            <person name="Klenk H.P."/>
        </authorList>
    </citation>
    <scope>NUCLEOTIDE SEQUENCE [LARGE SCALE GENOMIC DNA]</scope>
    <source>
        <strain evidence="3">DSM 44728 / CIP 108903 / NRRL B-16338 / NBRC 102104 / LLR-40K-21</strain>
    </source>
</reference>
<dbReference type="InterPro" id="IPR010310">
    <property type="entry name" value="T7SS_ESAT-6-like"/>
</dbReference>
<dbReference type="InterPro" id="IPR036689">
    <property type="entry name" value="ESAT-6-like_sf"/>
</dbReference>
<dbReference type="HOGENOM" id="CLU_151185_3_3_11"/>
<organism evidence="2 3">
    <name type="scientific">Stackebrandtia nassauensis (strain DSM 44728 / CIP 108903 / NRRL B-16338 / NBRC 102104 / LLR-40K-21)</name>
    <dbReference type="NCBI Taxonomy" id="446470"/>
    <lineage>
        <taxon>Bacteria</taxon>
        <taxon>Bacillati</taxon>
        <taxon>Actinomycetota</taxon>
        <taxon>Actinomycetes</taxon>
        <taxon>Glycomycetales</taxon>
        <taxon>Glycomycetaceae</taxon>
        <taxon>Stackebrandtia</taxon>
    </lineage>
</organism>
<dbReference type="Proteomes" id="UP000000844">
    <property type="component" value="Chromosome"/>
</dbReference>
<dbReference type="KEGG" id="sna:Snas_0408"/>